<dbReference type="Pfam" id="PF04112">
    <property type="entry name" value="Mak10"/>
    <property type="match status" value="1"/>
</dbReference>
<gene>
    <name evidence="7" type="ORF">FSP39_007523</name>
</gene>
<proteinExistence type="inferred from homology"/>
<accession>A0AA89BZ06</accession>
<dbReference type="Pfam" id="PF25789">
    <property type="entry name" value="TPR_NAA35"/>
    <property type="match status" value="1"/>
</dbReference>
<evidence type="ECO:0000259" key="5">
    <source>
        <dbReference type="Pfam" id="PF04112"/>
    </source>
</evidence>
<keyword evidence="3" id="KW-0963">Cytoplasm</keyword>
<reference evidence="7" key="1">
    <citation type="submission" date="2019-08" db="EMBL/GenBank/DDBJ databases">
        <title>The improved chromosome-level genome for the pearl oyster Pinctada fucata martensii using PacBio sequencing and Hi-C.</title>
        <authorList>
            <person name="Zheng Z."/>
        </authorList>
    </citation>
    <scope>NUCLEOTIDE SEQUENCE</scope>
    <source>
        <strain evidence="7">ZZ-2019</strain>
        <tissue evidence="7">Adductor muscle</tissue>
    </source>
</reference>
<sequence length="986" mass="110146">MGSVNVPGGKVDAALSGASGQGLTGSLGTDLSGSMGSFSGGVTVGPNGNVNGNAMGSVNVPGGTVDASLSGASGQGLTGSFGTDLSGSAGSLTAGVTVGPGGSFSGSGSGSVNLPGGGSLSGSVSSNGQGSIGANIGGVNLNVGLGGGSGYRLRFRITGWFRNEYRIGKRVRVWYTSVNADVSTNVNRRTKRLETTDAKHGSNQRCINNSEAVPKDEKPEYNWTDVTEEFVAASRDLHLGELYHDSMFGLFEAMSAIEMMDPKMDAGMLCNQIQRKVLNFEQAVEAGDVKINNLSHSELIGVMDASMACLVTWLEGHSLAQTVFTNLYLHNPYVIEDRSLKAFSICMLKIVDHIRDRVNRAGVFEEEDFQSMTYGFKMADQVTDIRATGMLKEVEDDMNRILKITRSKPGEDRDQQTEIEHEQTNAVYCRLKFYRLFFTMLLAFNKEKCEGIEQAQKLILQLLDLLPVINNTVHMGIVPDDKEVGKNDYPTIMGFEPLVNQRLLPPTFPRYTVIRSRGEALYHIEGLLHRLQMVTTVPQMTSFQTILEAFKEFSKYSPCVLSRSILQLTFLPQNKRVFGKTSMVDFLKDAARGFAAPPVLYQKSPLYNNAQIKGYVDAWFMQAVRPFSNLIHITGHNRARQRDKWGQVLEEMSTLQEEGDKVDAYIHGILIKQEPSRSHMACLSGWVLYHTIQAMIQYVLAGFELELYADFEYHYIYWYLYEMLYPWLINALHRADNFLLDHETMADNQQKGRSNKKNRKKKRTRTLNKEITLAQAEQSMFGGYYKAVTGFRLDGKMKPPNFRFDKEDVRYTHRFHPFTSVSTPPCVQYLQYKDMSDMNRYEAEASALNLYAASCKCFQQAKQIYESMIVHTDEANSKELNALLKVAKTNLIVMRLLMDGHKKESDVSCYCGIACYSRTLPSATMDVFYIIMHLSSPTTLKTRPSIAIFCLKMMISMLFETMIIRNFGDRSSDLHNGKKYTFPISF</sequence>
<dbReference type="AlphaFoldDB" id="A0AA89BZ06"/>
<evidence type="ECO:0000256" key="1">
    <source>
        <dbReference type="ARBA" id="ARBA00004496"/>
    </source>
</evidence>
<dbReference type="InterPro" id="IPR007244">
    <property type="entry name" value="Naa35_N"/>
</dbReference>
<evidence type="ECO:0000256" key="2">
    <source>
        <dbReference type="ARBA" id="ARBA00006289"/>
    </source>
</evidence>
<keyword evidence="8" id="KW-1185">Reference proteome</keyword>
<protein>
    <recommendedName>
        <fullName evidence="4">Protein MAK10 homolog</fullName>
    </recommendedName>
</protein>
<organism evidence="7 8">
    <name type="scientific">Pinctada imbricata</name>
    <name type="common">Atlantic pearl-oyster</name>
    <name type="synonym">Pinctada martensii</name>
    <dbReference type="NCBI Taxonomy" id="66713"/>
    <lineage>
        <taxon>Eukaryota</taxon>
        <taxon>Metazoa</taxon>
        <taxon>Spiralia</taxon>
        <taxon>Lophotrochozoa</taxon>
        <taxon>Mollusca</taxon>
        <taxon>Bivalvia</taxon>
        <taxon>Autobranchia</taxon>
        <taxon>Pteriomorphia</taxon>
        <taxon>Pterioida</taxon>
        <taxon>Pterioidea</taxon>
        <taxon>Pteriidae</taxon>
        <taxon>Pinctada</taxon>
    </lineage>
</organism>
<evidence type="ECO:0000313" key="7">
    <source>
        <dbReference type="EMBL" id="KAK3101940.1"/>
    </source>
</evidence>
<dbReference type="InterPro" id="IPR057983">
    <property type="entry name" value="NAA35-like_N"/>
</dbReference>
<dbReference type="Proteomes" id="UP001186944">
    <property type="component" value="Unassembled WGS sequence"/>
</dbReference>
<comment type="subcellular location">
    <subcellularLocation>
        <location evidence="1">Cytoplasm</location>
    </subcellularLocation>
</comment>
<evidence type="ECO:0000313" key="8">
    <source>
        <dbReference type="Proteomes" id="UP001186944"/>
    </source>
</evidence>
<name>A0AA89BZ06_PINIB</name>
<dbReference type="GO" id="GO:0031417">
    <property type="term" value="C:NatC complex"/>
    <property type="evidence" value="ECO:0007669"/>
    <property type="project" value="InterPro"/>
</dbReference>
<evidence type="ECO:0000256" key="3">
    <source>
        <dbReference type="ARBA" id="ARBA00022490"/>
    </source>
</evidence>
<dbReference type="EMBL" id="VSWD01000005">
    <property type="protein sequence ID" value="KAK3101940.1"/>
    <property type="molecule type" value="Genomic_DNA"/>
</dbReference>
<dbReference type="PANTHER" id="PTHR21373">
    <property type="entry name" value="GLUCOSE REPRESSIBLE PROTEIN MAK10"/>
    <property type="match status" value="1"/>
</dbReference>
<feature type="domain" description="NAA35-like N-terminal" evidence="5">
    <location>
        <begin position="240"/>
        <end position="338"/>
    </location>
</feature>
<comment type="similarity">
    <text evidence="2">Belongs to the MAK10 family.</text>
</comment>
<feature type="domain" description="NAA35-like TPR repeats" evidence="6">
    <location>
        <begin position="534"/>
        <end position="907"/>
    </location>
</feature>
<comment type="caution">
    <text evidence="7">The sequence shown here is derived from an EMBL/GenBank/DDBJ whole genome shotgun (WGS) entry which is preliminary data.</text>
</comment>
<evidence type="ECO:0000256" key="4">
    <source>
        <dbReference type="ARBA" id="ARBA00030494"/>
    </source>
</evidence>
<dbReference type="PANTHER" id="PTHR21373:SF0">
    <property type="entry name" value="N-ALPHA-ACETYLTRANSFERASE 35, NATC AUXILIARY SUBUNIT"/>
    <property type="match status" value="1"/>
</dbReference>
<dbReference type="InterPro" id="IPR057982">
    <property type="entry name" value="TPR_NAA35"/>
</dbReference>
<evidence type="ECO:0000259" key="6">
    <source>
        <dbReference type="Pfam" id="PF25789"/>
    </source>
</evidence>